<protein>
    <submittedName>
        <fullName evidence="2">Uncharacterized protein</fullName>
    </submittedName>
</protein>
<evidence type="ECO:0000256" key="1">
    <source>
        <dbReference type="SAM" id="MobiDB-lite"/>
    </source>
</evidence>
<name>A0ABS8TLM7_DATST</name>
<feature type="region of interest" description="Disordered" evidence="1">
    <location>
        <begin position="1"/>
        <end position="27"/>
    </location>
</feature>
<feature type="compositionally biased region" description="Basic and acidic residues" evidence="1">
    <location>
        <begin position="1"/>
        <end position="13"/>
    </location>
</feature>
<gene>
    <name evidence="2" type="ORF">HAX54_012452</name>
</gene>
<evidence type="ECO:0000313" key="2">
    <source>
        <dbReference type="EMBL" id="MCD7471784.1"/>
    </source>
</evidence>
<keyword evidence="3" id="KW-1185">Reference proteome</keyword>
<evidence type="ECO:0000313" key="3">
    <source>
        <dbReference type="Proteomes" id="UP000823775"/>
    </source>
</evidence>
<dbReference type="Proteomes" id="UP000823775">
    <property type="component" value="Unassembled WGS sequence"/>
</dbReference>
<reference evidence="2 3" key="1">
    <citation type="journal article" date="2021" name="BMC Genomics">
        <title>Datura genome reveals duplications of psychoactive alkaloid biosynthetic genes and high mutation rate following tissue culture.</title>
        <authorList>
            <person name="Rajewski A."/>
            <person name="Carter-House D."/>
            <person name="Stajich J."/>
            <person name="Litt A."/>
        </authorList>
    </citation>
    <scope>NUCLEOTIDE SEQUENCE [LARGE SCALE GENOMIC DNA]</scope>
    <source>
        <strain evidence="2">AR-01</strain>
    </source>
</reference>
<accession>A0ABS8TLM7</accession>
<dbReference type="EMBL" id="JACEIK010001723">
    <property type="protein sequence ID" value="MCD7471784.1"/>
    <property type="molecule type" value="Genomic_DNA"/>
</dbReference>
<organism evidence="2 3">
    <name type="scientific">Datura stramonium</name>
    <name type="common">Jimsonweed</name>
    <name type="synonym">Common thornapple</name>
    <dbReference type="NCBI Taxonomy" id="4076"/>
    <lineage>
        <taxon>Eukaryota</taxon>
        <taxon>Viridiplantae</taxon>
        <taxon>Streptophyta</taxon>
        <taxon>Embryophyta</taxon>
        <taxon>Tracheophyta</taxon>
        <taxon>Spermatophyta</taxon>
        <taxon>Magnoliopsida</taxon>
        <taxon>eudicotyledons</taxon>
        <taxon>Gunneridae</taxon>
        <taxon>Pentapetalae</taxon>
        <taxon>asterids</taxon>
        <taxon>lamiids</taxon>
        <taxon>Solanales</taxon>
        <taxon>Solanaceae</taxon>
        <taxon>Solanoideae</taxon>
        <taxon>Datureae</taxon>
        <taxon>Datura</taxon>
    </lineage>
</organism>
<comment type="caution">
    <text evidence="2">The sequence shown here is derived from an EMBL/GenBank/DDBJ whole genome shotgun (WGS) entry which is preliminary data.</text>
</comment>
<sequence length="216" mass="24033">MEPHHNSDSKFASEGEVEPSSTSCSRVSNSLLQSDCSKFGDNRGLDDFDPVIGSKLCQILKQGNFSVNSHLKTLGKLVRGIIWTTGKGMKKILTLRENNILRCSEKLISSNWDKREKSGSEAFGQSAGPINNGKYFYYDSPLFGETGAWIPVSVPPMSESEHEEWNRGFCSNGGYLPEGDTDWNQCMGEEKELTMWDVVVDMLLAARGGKFCLCIW</sequence>
<proteinExistence type="predicted"/>